<evidence type="ECO:0000256" key="5">
    <source>
        <dbReference type="PROSITE-ProRule" id="PRU01240"/>
    </source>
</evidence>
<evidence type="ECO:0000259" key="9">
    <source>
        <dbReference type="Pfam" id="PF00082"/>
    </source>
</evidence>
<dbReference type="GeneID" id="92515865"/>
<dbReference type="InterPro" id="IPR050131">
    <property type="entry name" value="Peptidase_S8_subtilisin-like"/>
</dbReference>
<dbReference type="Pfam" id="PF00082">
    <property type="entry name" value="Peptidase_S8"/>
    <property type="match status" value="1"/>
</dbReference>
<feature type="active site" description="Charge relay system" evidence="5">
    <location>
        <position position="98"/>
    </location>
</feature>
<evidence type="ECO:0000256" key="4">
    <source>
        <dbReference type="ARBA" id="ARBA00022825"/>
    </source>
</evidence>
<feature type="transmembrane region" description="Helical" evidence="7">
    <location>
        <begin position="1739"/>
        <end position="1759"/>
    </location>
</feature>
<accession>A0A836H1G8</accession>
<gene>
    <name evidence="10" type="ORF">LSCM1_05918</name>
</gene>
<evidence type="ECO:0000313" key="10">
    <source>
        <dbReference type="EMBL" id="KAG5484064.1"/>
    </source>
</evidence>
<dbReference type="GO" id="GO:0006508">
    <property type="term" value="P:proteolysis"/>
    <property type="evidence" value="ECO:0007669"/>
    <property type="project" value="UniProtKB-KW"/>
</dbReference>
<dbReference type="Proteomes" id="UP000673552">
    <property type="component" value="Chromosome 13"/>
</dbReference>
<dbReference type="GO" id="GO:0004252">
    <property type="term" value="F:serine-type endopeptidase activity"/>
    <property type="evidence" value="ECO:0007669"/>
    <property type="project" value="UniProtKB-UniRule"/>
</dbReference>
<feature type="compositionally biased region" description="Polar residues" evidence="6">
    <location>
        <begin position="753"/>
        <end position="762"/>
    </location>
</feature>
<dbReference type="OrthoDB" id="1740355at2759"/>
<feature type="active site" description="Charge relay system" evidence="5">
    <location>
        <position position="419"/>
    </location>
</feature>
<keyword evidence="7" id="KW-1133">Transmembrane helix</keyword>
<keyword evidence="3 5" id="KW-0378">Hydrolase</keyword>
<evidence type="ECO:0000256" key="3">
    <source>
        <dbReference type="ARBA" id="ARBA00022801"/>
    </source>
</evidence>
<dbReference type="InterPro" id="IPR036852">
    <property type="entry name" value="Peptidase_S8/S53_dom_sf"/>
</dbReference>
<keyword evidence="4 5" id="KW-0720">Serine protease</keyword>
<dbReference type="InterPro" id="IPR000209">
    <property type="entry name" value="Peptidase_S8/S53_dom"/>
</dbReference>
<dbReference type="GO" id="GO:0005615">
    <property type="term" value="C:extracellular space"/>
    <property type="evidence" value="ECO:0007669"/>
    <property type="project" value="TreeGrafter"/>
</dbReference>
<feature type="compositionally biased region" description="Low complexity" evidence="6">
    <location>
        <begin position="742"/>
        <end position="752"/>
    </location>
</feature>
<feature type="compositionally biased region" description="Low complexity" evidence="6">
    <location>
        <begin position="497"/>
        <end position="509"/>
    </location>
</feature>
<dbReference type="InterPro" id="IPR023828">
    <property type="entry name" value="Peptidase_S8_Ser-AS"/>
</dbReference>
<dbReference type="PANTHER" id="PTHR43806">
    <property type="entry name" value="PEPTIDASE S8"/>
    <property type="match status" value="1"/>
</dbReference>
<feature type="region of interest" description="Disordered" evidence="6">
    <location>
        <begin position="860"/>
        <end position="900"/>
    </location>
</feature>
<feature type="domain" description="Peptidase S8/S53" evidence="9">
    <location>
        <begin position="128"/>
        <end position="482"/>
    </location>
</feature>
<dbReference type="SUPFAM" id="SSF52743">
    <property type="entry name" value="Subtilisin-like"/>
    <property type="match status" value="1"/>
</dbReference>
<evidence type="ECO:0000256" key="6">
    <source>
        <dbReference type="SAM" id="MobiDB-lite"/>
    </source>
</evidence>
<comment type="caution">
    <text evidence="10">The sequence shown here is derived from an EMBL/GenBank/DDBJ whole genome shotgun (WGS) entry which is preliminary data.</text>
</comment>
<keyword evidence="8" id="KW-0732">Signal</keyword>
<feature type="active site" description="Charge relay system" evidence="5">
    <location>
        <position position="131"/>
    </location>
</feature>
<dbReference type="PRINTS" id="PR00723">
    <property type="entry name" value="SUBTILISIN"/>
</dbReference>
<evidence type="ECO:0000256" key="8">
    <source>
        <dbReference type="SAM" id="SignalP"/>
    </source>
</evidence>
<feature type="compositionally biased region" description="Basic residues" evidence="6">
    <location>
        <begin position="787"/>
        <end position="796"/>
    </location>
</feature>
<reference evidence="10 11" key="1">
    <citation type="submission" date="2021-03" db="EMBL/GenBank/DDBJ databases">
        <title>Leishmania (Mundinia) martiniquensis Genome sequencing and assembly.</title>
        <authorList>
            <person name="Almutairi H."/>
            <person name="Gatherer D."/>
        </authorList>
    </citation>
    <scope>NUCLEOTIDE SEQUENCE [LARGE SCALE GENOMIC DNA]</scope>
    <source>
        <strain evidence="10">LSCM1</strain>
    </source>
</reference>
<dbReference type="EMBL" id="JAFEUZ010000013">
    <property type="protein sequence ID" value="KAG5484064.1"/>
    <property type="molecule type" value="Genomic_DNA"/>
</dbReference>
<feature type="compositionally biased region" description="Low complexity" evidence="6">
    <location>
        <begin position="867"/>
        <end position="877"/>
    </location>
</feature>
<dbReference type="InterPro" id="IPR015500">
    <property type="entry name" value="Peptidase_S8_subtilisin-rel"/>
</dbReference>
<feature type="region of interest" description="Disordered" evidence="6">
    <location>
        <begin position="485"/>
        <end position="512"/>
    </location>
</feature>
<feature type="chain" id="PRO_5032443943" description="Peptidase S8/S53 domain-containing protein" evidence="8">
    <location>
        <begin position="32"/>
        <end position="1770"/>
    </location>
</feature>
<dbReference type="PROSITE" id="PS51892">
    <property type="entry name" value="SUBTILASE"/>
    <property type="match status" value="1"/>
</dbReference>
<keyword evidence="7" id="KW-0472">Membrane</keyword>
<comment type="similarity">
    <text evidence="1 5">Belongs to the peptidase S8 family.</text>
</comment>
<evidence type="ECO:0000256" key="2">
    <source>
        <dbReference type="ARBA" id="ARBA00022670"/>
    </source>
</evidence>
<dbReference type="PROSITE" id="PS00138">
    <property type="entry name" value="SUBTILASE_SER"/>
    <property type="match status" value="1"/>
</dbReference>
<dbReference type="KEGG" id="lmat:92515865"/>
<dbReference type="RefSeq" id="XP_067180304.1">
    <property type="nucleotide sequence ID" value="XM_067323353.1"/>
</dbReference>
<organism evidence="10 11">
    <name type="scientific">Leishmania martiniquensis</name>
    <dbReference type="NCBI Taxonomy" id="1580590"/>
    <lineage>
        <taxon>Eukaryota</taxon>
        <taxon>Discoba</taxon>
        <taxon>Euglenozoa</taxon>
        <taxon>Kinetoplastea</taxon>
        <taxon>Metakinetoplastina</taxon>
        <taxon>Trypanosomatida</taxon>
        <taxon>Trypanosomatidae</taxon>
        <taxon>Leishmaniinae</taxon>
        <taxon>Leishmania</taxon>
    </lineage>
</organism>
<feature type="region of interest" description="Disordered" evidence="6">
    <location>
        <begin position="814"/>
        <end position="836"/>
    </location>
</feature>
<dbReference type="Gene3D" id="3.40.50.200">
    <property type="entry name" value="Peptidase S8/S53 domain"/>
    <property type="match status" value="1"/>
</dbReference>
<keyword evidence="2 5" id="KW-0645">Protease</keyword>
<feature type="compositionally biased region" description="Basic and acidic residues" evidence="6">
    <location>
        <begin position="886"/>
        <end position="900"/>
    </location>
</feature>
<feature type="compositionally biased region" description="Basic and acidic residues" evidence="6">
    <location>
        <begin position="992"/>
        <end position="1005"/>
    </location>
</feature>
<name>A0A836H1G8_9TRYP</name>
<protein>
    <recommendedName>
        <fullName evidence="9">Peptidase S8/S53 domain-containing protein</fullName>
    </recommendedName>
</protein>
<dbReference type="PANTHER" id="PTHR43806:SF11">
    <property type="entry name" value="CEREVISIN-RELATED"/>
    <property type="match status" value="1"/>
</dbReference>
<evidence type="ECO:0000313" key="11">
    <source>
        <dbReference type="Proteomes" id="UP000673552"/>
    </source>
</evidence>
<keyword evidence="7" id="KW-0812">Transmembrane</keyword>
<feature type="signal peptide" evidence="8">
    <location>
        <begin position="1"/>
        <end position="31"/>
    </location>
</feature>
<keyword evidence="11" id="KW-1185">Reference proteome</keyword>
<feature type="region of interest" description="Disordered" evidence="6">
    <location>
        <begin position="708"/>
        <end position="796"/>
    </location>
</feature>
<proteinExistence type="inferred from homology"/>
<feature type="region of interest" description="Disordered" evidence="6">
    <location>
        <begin position="1678"/>
        <end position="1709"/>
    </location>
</feature>
<evidence type="ECO:0000256" key="1">
    <source>
        <dbReference type="ARBA" id="ARBA00011073"/>
    </source>
</evidence>
<evidence type="ECO:0000256" key="7">
    <source>
        <dbReference type="SAM" id="Phobius"/>
    </source>
</evidence>
<feature type="region of interest" description="Disordered" evidence="6">
    <location>
        <begin position="969"/>
        <end position="1005"/>
    </location>
</feature>
<sequence length="1770" mass="188018">MMKALAGLRFCTIRLLAASFLALLCLNATEGPWPLTTRAARGFADAYADEPSVHPRDYYLGTYGARCIHSLTGVVTSEDSAERLTCFSGRGIRVALLDTGLCAGITERSRNSVTCTSVIPGVACEDAGCAHGTRSVSVLAGHLAVPPLTGKPAKKSARCSSEGGLCLTGQYFGLAPDATVRVFRVFDRHKRTQQRYLVHALDTLLREAEEGEAGRLRGVWNTSDSHIRRRRDATVDVISLSYGSEDYYDNSQVQDRLYRLMHEYGVIVVAAAGNARLRFGSVQSPADMPDVLAVGALRIERHGTSRRATRTRRTLGTHARGDPAAHALSHLSRSASVLGDLAESFSAGGGDKSVARFSGRGPTTWELPFGAGRAKPDLIALGQNVWAVQGVSAAAFAAVTPRMRHASPALQLRSASGTSIAAPIVAGVVVLCLEAARSSRSVVTAPNITKGSALDSLRQNRITRISDSLRVRAAILRTATPLVETAASPPLSPHSPPAAAAHSDPSATAAHEHPRRVLAGVPLLQLYARYLHVSRVSILAQGAGEVQPLRALHAIIAGTRAPTSLNAPDPLRTCDSFAIPPFVRIGCEMPSDTSSIGVGIPQRCRPPHDPAGAADVVSPLPALPGVPLEAQPAAYWWPFSDLPVYPGATPVLLNISIHLCPSPASAAADCASPDTAAAPRGKAARLESARPYARVAYTLTKVSGYARAREAHPSTNSSCHHGAQSIPLFSSGVPDDRRARSHSSASPLNSSARYASSRTSFTGGEVEGGEDAILGPRHMRNGEPPSTKRRRTQQRWTRRLLRVATELTVVASRSRTRSYLGKQQPSPPPTSFSLSVAISSPTSAHTRLCYDAARETVVVRRERGKKAQSGAKGAAPGQRSANSHGSPDEWHTRNGAEVPKDTDSCVPLLHLFRALDVEGALHIFTGESSSQPTLTVPFAVRVVQPPPRAQRVLIDTSLDWFNPPKATSDLFIAGDDPHESTAGVAPRRGPRRQGDERAYAEANGGDHPHTNLSLLWLYLRHTLGMAVGTFPLLRMSAMASSIEAGGSAALSPSAKRLSSASLARQMAPADALAQVGTLIIVDPELPLTPGMRRLLTHAVLSGGANCSADGLNILLVTEWYSADVAAQLHWTRDENLYETDRSRRGSGAEASEAAADVDGDRNVVRHLRAYRRLANSSTRGLPGSSHVPSWNRWLSEVTAASGAMSNGSGCNVAANQTSEGLRDVRPARLFELSEELVIDGVFVVSAAAPAGGSGPDGHGATTYGGGGGVSTLAKPADLRSLGHLRAAGVLQWRLPAQAAVEQEGKGIASAGASKELREANVNSSGGGTRSTDCPSSAQTVPSTVAGEAVMCNVLLSWAQLQRRLVKRTIVGTSGGSSSASGRAEGAAVVVDGWEDVLMGRREGHPVRIGGLKPVEAGQRAPDKANASAVTPRLTHGILGFLALPPPTTCAAAAPACRFRRGRIAIVTDSDCLSTSDRHAQDTLDELEGLLYPPSASSSPPPARCATWECFARSPDGQRLLQAESTQSSLCVEVVKELLLWAHTGNWHRWRDAAQLHCEARTWAPAAHCGTADTSPGTSLTLEAGAWTVDVDSAEDTGADDLLGTAPKRAHVGEVVWRLWAALMESTASGAVAFLDGLEGRDRFQDIYKAGQDAATAKMMRALMVSYHGDWRVHLEDSNMSPSSTGAADNSYSKPQRTTVGWRSGQPTMQQPAQQTSLINRLLPLNDLLLSLRWMQHPVVLGQLMATAGVLLGLWLWRAWSFLQKRRRQRA</sequence>